<evidence type="ECO:0000313" key="2">
    <source>
        <dbReference type="EMBL" id="MBB6513131.1"/>
    </source>
</evidence>
<dbReference type="RefSeq" id="WP_184247748.1">
    <property type="nucleotide sequence ID" value="NZ_BAAACU010000064.1"/>
</dbReference>
<reference evidence="2 3" key="1">
    <citation type="submission" date="2020-08" db="EMBL/GenBank/DDBJ databases">
        <title>Genomic Encyclopedia of Type Strains, Phase IV (KMG-IV): sequencing the most valuable type-strain genomes for metagenomic binning, comparative biology and taxonomic classification.</title>
        <authorList>
            <person name="Goeker M."/>
        </authorList>
    </citation>
    <scope>NUCLEOTIDE SEQUENCE [LARGE SCALE GENOMIC DNA]</scope>
    <source>
        <strain evidence="2 3">DSM 11805</strain>
    </source>
</reference>
<feature type="chain" id="PRO_5038621748" evidence="1">
    <location>
        <begin position="20"/>
        <end position="49"/>
    </location>
</feature>
<gene>
    <name evidence="2" type="ORF">GGQ92_001921</name>
</gene>
<protein>
    <submittedName>
        <fullName evidence="2">Uncharacterized protein</fullName>
    </submittedName>
</protein>
<keyword evidence="1" id="KW-0732">Signal</keyword>
<accession>A0A841RK95</accession>
<dbReference type="Proteomes" id="UP000572212">
    <property type="component" value="Unassembled WGS sequence"/>
</dbReference>
<sequence>MCKKIFCFTHIIYFVRAFSATSFIITFELAANSPEASKHICPLSINGVN</sequence>
<name>A0A841RK95_9BACI</name>
<keyword evidence="3" id="KW-1185">Reference proteome</keyword>
<feature type="signal peptide" evidence="1">
    <location>
        <begin position="1"/>
        <end position="19"/>
    </location>
</feature>
<organism evidence="2 3">
    <name type="scientific">Gracilibacillus halotolerans</name>
    <dbReference type="NCBI Taxonomy" id="74386"/>
    <lineage>
        <taxon>Bacteria</taxon>
        <taxon>Bacillati</taxon>
        <taxon>Bacillota</taxon>
        <taxon>Bacilli</taxon>
        <taxon>Bacillales</taxon>
        <taxon>Bacillaceae</taxon>
        <taxon>Gracilibacillus</taxon>
    </lineage>
</organism>
<dbReference type="EMBL" id="JACHON010000008">
    <property type="protein sequence ID" value="MBB6513131.1"/>
    <property type="molecule type" value="Genomic_DNA"/>
</dbReference>
<comment type="caution">
    <text evidence="2">The sequence shown here is derived from an EMBL/GenBank/DDBJ whole genome shotgun (WGS) entry which is preliminary data.</text>
</comment>
<evidence type="ECO:0000256" key="1">
    <source>
        <dbReference type="SAM" id="SignalP"/>
    </source>
</evidence>
<dbReference type="AlphaFoldDB" id="A0A841RK95"/>
<evidence type="ECO:0000313" key="3">
    <source>
        <dbReference type="Proteomes" id="UP000572212"/>
    </source>
</evidence>
<proteinExistence type="predicted"/>